<keyword evidence="3" id="KW-0479">Metal-binding</keyword>
<proteinExistence type="inferred from homology"/>
<reference evidence="7" key="3">
    <citation type="submission" date="2021-09" db="EMBL/GenBank/DDBJ databases">
        <authorList>
            <person name="Gilroy R."/>
        </authorList>
    </citation>
    <scope>NUCLEOTIDE SEQUENCE</scope>
    <source>
        <strain evidence="7">6019</strain>
    </source>
</reference>
<dbReference type="PANTHER" id="PTHR12151">
    <property type="entry name" value="ELECTRON TRANSPORT PROTIN SCO1/SENC FAMILY MEMBER"/>
    <property type="match status" value="1"/>
</dbReference>
<feature type="binding site" evidence="3">
    <location>
        <position position="158"/>
    </location>
    <ligand>
        <name>Cu cation</name>
        <dbReference type="ChEBI" id="CHEBI:23378"/>
    </ligand>
</feature>
<evidence type="ECO:0000256" key="2">
    <source>
        <dbReference type="ARBA" id="ARBA00023008"/>
    </source>
</evidence>
<dbReference type="InterPro" id="IPR036249">
    <property type="entry name" value="Thioredoxin-like_sf"/>
</dbReference>
<name>A0A662Z1E5_9STAP</name>
<dbReference type="RefSeq" id="WP_091473684.1">
    <property type="nucleotide sequence ID" value="NZ_FOIT01000001.1"/>
</dbReference>
<evidence type="ECO:0000313" key="9">
    <source>
        <dbReference type="Proteomes" id="UP000243605"/>
    </source>
</evidence>
<dbReference type="CDD" id="cd02968">
    <property type="entry name" value="SCO"/>
    <property type="match status" value="1"/>
</dbReference>
<sequence>MKKRMLALIPMLLVLAACNSEPVETQASFGNVITDFEVVNQNEETVTQEDLEGKVWIADFIFTNCTTVCPPMTLNMSEIAQELDDAGVEDYGFISFTVDPERDDSETLEEYIQYYEIPEDTEWHFVTGYDDKFIREFAEVNFKTLVIPPPEGSDQYTHGTAFYLLNKDGKIMKQYAGVDVGDSRFPLKEIVADVTKLANVN</sequence>
<dbReference type="Pfam" id="PF02630">
    <property type="entry name" value="SCO1-SenC"/>
    <property type="match status" value="1"/>
</dbReference>
<dbReference type="SUPFAM" id="SSF52833">
    <property type="entry name" value="Thioredoxin-like"/>
    <property type="match status" value="1"/>
</dbReference>
<evidence type="ECO:0000259" key="6">
    <source>
        <dbReference type="PROSITE" id="PS51352"/>
    </source>
</evidence>
<dbReference type="PANTHER" id="PTHR12151:SF25">
    <property type="entry name" value="LINALOOL DEHYDRATASE_ISOMERASE DOMAIN-CONTAINING PROTEIN"/>
    <property type="match status" value="1"/>
</dbReference>
<evidence type="ECO:0000256" key="4">
    <source>
        <dbReference type="PIRSR" id="PIRSR603782-2"/>
    </source>
</evidence>
<dbReference type="GO" id="GO:0046872">
    <property type="term" value="F:metal ion binding"/>
    <property type="evidence" value="ECO:0007669"/>
    <property type="project" value="UniProtKB-KW"/>
</dbReference>
<evidence type="ECO:0000256" key="1">
    <source>
        <dbReference type="ARBA" id="ARBA00010996"/>
    </source>
</evidence>
<dbReference type="InterPro" id="IPR013766">
    <property type="entry name" value="Thioredoxin_domain"/>
</dbReference>
<evidence type="ECO:0000313" key="7">
    <source>
        <dbReference type="EMBL" id="HJE19393.1"/>
    </source>
</evidence>
<feature type="chain" id="PRO_5044098146" evidence="5">
    <location>
        <begin position="20"/>
        <end position="201"/>
    </location>
</feature>
<keyword evidence="5" id="KW-0732">Signal</keyword>
<dbReference type="PROSITE" id="PS51257">
    <property type="entry name" value="PROKAR_LIPOPROTEIN"/>
    <property type="match status" value="1"/>
</dbReference>
<dbReference type="EMBL" id="DYYI01000034">
    <property type="protein sequence ID" value="HJE19393.1"/>
    <property type="molecule type" value="Genomic_DNA"/>
</dbReference>
<protein>
    <submittedName>
        <fullName evidence="8">Protein SCO1/2</fullName>
    </submittedName>
    <submittedName>
        <fullName evidence="7">SCO family protein</fullName>
    </submittedName>
</protein>
<accession>A0A662Z1E5</accession>
<feature type="binding site" evidence="3">
    <location>
        <position position="65"/>
    </location>
    <ligand>
        <name>Cu cation</name>
        <dbReference type="ChEBI" id="CHEBI:23378"/>
    </ligand>
</feature>
<dbReference type="Proteomes" id="UP000763505">
    <property type="component" value="Unassembled WGS sequence"/>
</dbReference>
<dbReference type="OrthoDB" id="9811998at2"/>
<feature type="disulfide bond" description="Redox-active" evidence="4">
    <location>
        <begin position="65"/>
        <end position="69"/>
    </location>
</feature>
<evidence type="ECO:0000313" key="8">
    <source>
        <dbReference type="EMBL" id="SEV86249.1"/>
    </source>
</evidence>
<dbReference type="Proteomes" id="UP000243605">
    <property type="component" value="Unassembled WGS sequence"/>
</dbReference>
<evidence type="ECO:0000256" key="5">
    <source>
        <dbReference type="SAM" id="SignalP"/>
    </source>
</evidence>
<gene>
    <name evidence="7" type="ORF">K8V35_03460</name>
    <name evidence="8" type="ORF">SAMN05192557_0568</name>
</gene>
<keyword evidence="2 3" id="KW-0186">Copper</keyword>
<dbReference type="InterPro" id="IPR003782">
    <property type="entry name" value="SCO1/SenC"/>
</dbReference>
<dbReference type="PROSITE" id="PS51352">
    <property type="entry name" value="THIOREDOXIN_2"/>
    <property type="match status" value="1"/>
</dbReference>
<organism evidence="8 9">
    <name type="scientific">Aliicoccus persicus</name>
    <dbReference type="NCBI Taxonomy" id="930138"/>
    <lineage>
        <taxon>Bacteria</taxon>
        <taxon>Bacillati</taxon>
        <taxon>Bacillota</taxon>
        <taxon>Bacilli</taxon>
        <taxon>Bacillales</taxon>
        <taxon>Staphylococcaceae</taxon>
        <taxon>Aliicoccus</taxon>
    </lineage>
</organism>
<feature type="signal peptide" evidence="5">
    <location>
        <begin position="1"/>
        <end position="19"/>
    </location>
</feature>
<reference evidence="8 9" key="1">
    <citation type="submission" date="2016-10" db="EMBL/GenBank/DDBJ databases">
        <authorList>
            <person name="Varghese N."/>
            <person name="Submissions S."/>
        </authorList>
    </citation>
    <scope>NUCLEOTIDE SEQUENCE [LARGE SCALE GENOMIC DNA]</scope>
    <source>
        <strain evidence="8 9">IBRC-M10081</strain>
    </source>
</reference>
<comment type="similarity">
    <text evidence="1">Belongs to the SCO1/2 family.</text>
</comment>
<dbReference type="Gene3D" id="3.40.30.10">
    <property type="entry name" value="Glutaredoxin"/>
    <property type="match status" value="1"/>
</dbReference>
<feature type="binding site" evidence="3">
    <location>
        <position position="69"/>
    </location>
    <ligand>
        <name>Cu cation</name>
        <dbReference type="ChEBI" id="CHEBI:23378"/>
    </ligand>
</feature>
<keyword evidence="9" id="KW-1185">Reference proteome</keyword>
<dbReference type="EMBL" id="FOIT01000001">
    <property type="protein sequence ID" value="SEV86249.1"/>
    <property type="molecule type" value="Genomic_DNA"/>
</dbReference>
<dbReference type="AlphaFoldDB" id="A0A662Z1E5"/>
<reference evidence="7" key="2">
    <citation type="journal article" date="2021" name="PeerJ">
        <title>Extensive microbial diversity within the chicken gut microbiome revealed by metagenomics and culture.</title>
        <authorList>
            <person name="Gilroy R."/>
            <person name="Ravi A."/>
            <person name="Getino M."/>
            <person name="Pursley I."/>
            <person name="Horton D.L."/>
            <person name="Alikhan N.F."/>
            <person name="Baker D."/>
            <person name="Gharbi K."/>
            <person name="Hall N."/>
            <person name="Watson M."/>
            <person name="Adriaenssens E.M."/>
            <person name="Foster-Nyarko E."/>
            <person name="Jarju S."/>
            <person name="Secka A."/>
            <person name="Antonio M."/>
            <person name="Oren A."/>
            <person name="Chaudhuri R.R."/>
            <person name="La Ragione R."/>
            <person name="Hildebrand F."/>
            <person name="Pallen M.J."/>
        </authorList>
    </citation>
    <scope>NUCLEOTIDE SEQUENCE</scope>
    <source>
        <strain evidence="7">6019</strain>
    </source>
</reference>
<evidence type="ECO:0000256" key="3">
    <source>
        <dbReference type="PIRSR" id="PIRSR603782-1"/>
    </source>
</evidence>
<keyword evidence="4" id="KW-1015">Disulfide bond</keyword>
<feature type="domain" description="Thioredoxin" evidence="6">
    <location>
        <begin position="27"/>
        <end position="199"/>
    </location>
</feature>